<dbReference type="FunFam" id="1.20.1160.11:FF:000006">
    <property type="entry name" value="GON-4-like protein isoform X1"/>
    <property type="match status" value="1"/>
</dbReference>
<dbReference type="GO" id="GO:0005739">
    <property type="term" value="C:mitochondrion"/>
    <property type="evidence" value="ECO:0007669"/>
    <property type="project" value="UniProtKB-SubCell"/>
</dbReference>
<dbReference type="Gene3D" id="1.10.10.60">
    <property type="entry name" value="Homeodomain-like"/>
    <property type="match status" value="1"/>
</dbReference>
<keyword evidence="14" id="KW-0131">Cell cycle</keyword>
<proteinExistence type="predicted"/>
<keyword evidence="9" id="KW-0805">Transcription regulation</keyword>
<comment type="caution">
    <text evidence="19">The sequence shown here is derived from an EMBL/GenBank/DDBJ whole genome shotgun (WGS) entry which is preliminary data.</text>
</comment>
<evidence type="ECO:0000256" key="4">
    <source>
        <dbReference type="ARBA" id="ARBA00022490"/>
    </source>
</evidence>
<evidence type="ECO:0000256" key="18">
    <source>
        <dbReference type="SAM" id="MobiDB-lite"/>
    </source>
</evidence>
<feature type="compositionally biased region" description="Basic residues" evidence="18">
    <location>
        <begin position="913"/>
        <end position="925"/>
    </location>
</feature>
<dbReference type="SUPFAM" id="SSF46689">
    <property type="entry name" value="Homeodomain-like"/>
    <property type="match status" value="1"/>
</dbReference>
<feature type="compositionally biased region" description="Basic and acidic residues" evidence="18">
    <location>
        <begin position="22"/>
        <end position="31"/>
    </location>
</feature>
<dbReference type="PANTHER" id="PTHR16088:SF3">
    <property type="entry name" value="GON-4-LIKE PROTEIN"/>
    <property type="match status" value="1"/>
</dbReference>
<feature type="region of interest" description="Disordered" evidence="18">
    <location>
        <begin position="477"/>
        <end position="499"/>
    </location>
</feature>
<feature type="compositionally biased region" description="Acidic residues" evidence="18">
    <location>
        <begin position="477"/>
        <end position="496"/>
    </location>
</feature>
<keyword evidence="13 17" id="KW-0539">Nucleus</keyword>
<feature type="region of interest" description="Disordered" evidence="18">
    <location>
        <begin position="806"/>
        <end position="883"/>
    </location>
</feature>
<evidence type="ECO:0000256" key="17">
    <source>
        <dbReference type="PROSITE-ProRule" id="PRU00810"/>
    </source>
</evidence>
<dbReference type="OrthoDB" id="6257037at2759"/>
<feature type="region of interest" description="Disordered" evidence="18">
    <location>
        <begin position="907"/>
        <end position="940"/>
    </location>
</feature>
<feature type="compositionally biased region" description="Pro residues" evidence="18">
    <location>
        <begin position="829"/>
        <end position="841"/>
    </location>
</feature>
<keyword evidence="12" id="KW-0804">Transcription</keyword>
<keyword evidence="11" id="KW-0010">Activator</keyword>
<feature type="compositionally biased region" description="Acidic residues" evidence="18">
    <location>
        <begin position="223"/>
        <end position="251"/>
    </location>
</feature>
<feature type="compositionally biased region" description="Polar residues" evidence="18">
    <location>
        <begin position="806"/>
        <end position="817"/>
    </location>
</feature>
<dbReference type="InterPro" id="IPR036600">
    <property type="entry name" value="PAH_sf"/>
</dbReference>
<keyword evidence="5" id="KW-0678">Repressor</keyword>
<dbReference type="Pfam" id="PF21227">
    <property type="entry name" value="Myb_DNA-binding_7"/>
    <property type="match status" value="1"/>
</dbReference>
<keyword evidence="8" id="KW-0007">Acetylation</keyword>
<dbReference type="GO" id="GO:0008625">
    <property type="term" value="P:extrinsic apoptotic signaling pathway via death domain receptors"/>
    <property type="evidence" value="ECO:0007669"/>
    <property type="project" value="UniProtKB-ARBA"/>
</dbReference>
<keyword evidence="7" id="KW-0053">Apoptosis</keyword>
<evidence type="ECO:0000256" key="13">
    <source>
        <dbReference type="ARBA" id="ARBA00023242"/>
    </source>
</evidence>
<dbReference type="Pfam" id="PF02671">
    <property type="entry name" value="PAH"/>
    <property type="match status" value="1"/>
</dbReference>
<dbReference type="PROSITE" id="PS51477">
    <property type="entry name" value="PAH"/>
    <property type="match status" value="1"/>
</dbReference>
<dbReference type="InterPro" id="IPR009057">
    <property type="entry name" value="Homeodomain-like_sf"/>
</dbReference>
<feature type="region of interest" description="Disordered" evidence="18">
    <location>
        <begin position="1130"/>
        <end position="1156"/>
    </location>
</feature>
<feature type="compositionally biased region" description="Basic and acidic residues" evidence="18">
    <location>
        <begin position="55"/>
        <end position="67"/>
    </location>
</feature>
<evidence type="ECO:0000256" key="10">
    <source>
        <dbReference type="ARBA" id="ARBA00023128"/>
    </source>
</evidence>
<keyword evidence="6" id="KW-0597">Phosphoprotein</keyword>
<evidence type="ECO:0000256" key="5">
    <source>
        <dbReference type="ARBA" id="ARBA00022491"/>
    </source>
</evidence>
<evidence type="ECO:0000256" key="9">
    <source>
        <dbReference type="ARBA" id="ARBA00023015"/>
    </source>
</evidence>
<evidence type="ECO:0000256" key="2">
    <source>
        <dbReference type="ARBA" id="ARBA00004322"/>
    </source>
</evidence>
<feature type="region of interest" description="Disordered" evidence="18">
    <location>
        <begin position="1410"/>
        <end position="1465"/>
    </location>
</feature>
<feature type="region of interest" description="Disordered" evidence="18">
    <location>
        <begin position="223"/>
        <end position="264"/>
    </location>
</feature>
<organism evidence="19 20">
    <name type="scientific">Hemibagrus wyckioides</name>
    <dbReference type="NCBI Taxonomy" id="337641"/>
    <lineage>
        <taxon>Eukaryota</taxon>
        <taxon>Metazoa</taxon>
        <taxon>Chordata</taxon>
        <taxon>Craniata</taxon>
        <taxon>Vertebrata</taxon>
        <taxon>Euteleostomi</taxon>
        <taxon>Actinopterygii</taxon>
        <taxon>Neopterygii</taxon>
        <taxon>Teleostei</taxon>
        <taxon>Ostariophysi</taxon>
        <taxon>Siluriformes</taxon>
        <taxon>Bagridae</taxon>
        <taxon>Hemibagrus</taxon>
    </lineage>
</organism>
<evidence type="ECO:0000256" key="7">
    <source>
        <dbReference type="ARBA" id="ARBA00022703"/>
    </source>
</evidence>
<dbReference type="InterPro" id="IPR052435">
    <property type="entry name" value="YY1-Transcr_Regul"/>
</dbReference>
<evidence type="ECO:0000313" key="19">
    <source>
        <dbReference type="EMBL" id="KAG7325840.1"/>
    </source>
</evidence>
<protein>
    <recommendedName>
        <fullName evidence="15">CASP8-associated protein 2</fullName>
    </recommendedName>
    <alternativeName>
        <fullName evidence="16">FLICE-associated huge protein</fullName>
    </alternativeName>
</protein>
<dbReference type="GO" id="GO:0003712">
    <property type="term" value="F:transcription coregulator activity"/>
    <property type="evidence" value="ECO:0007669"/>
    <property type="project" value="TreeGrafter"/>
</dbReference>
<evidence type="ECO:0000256" key="15">
    <source>
        <dbReference type="ARBA" id="ARBA00069865"/>
    </source>
</evidence>
<reference evidence="19 20" key="1">
    <citation type="submission" date="2021-06" db="EMBL/GenBank/DDBJ databases">
        <title>Chromosome-level genome assembly of the red-tail catfish (Hemibagrus wyckioides).</title>
        <authorList>
            <person name="Shao F."/>
        </authorList>
    </citation>
    <scope>NUCLEOTIDE SEQUENCE [LARGE SCALE GENOMIC DNA]</scope>
    <source>
        <strain evidence="19">EC202008001</strain>
        <tissue evidence="19">Blood</tissue>
    </source>
</reference>
<name>A0A9D3NP91_9TELE</name>
<evidence type="ECO:0000256" key="11">
    <source>
        <dbReference type="ARBA" id="ARBA00023159"/>
    </source>
</evidence>
<dbReference type="Proteomes" id="UP000824219">
    <property type="component" value="Linkage Group LG12"/>
</dbReference>
<evidence type="ECO:0000256" key="1">
    <source>
        <dbReference type="ARBA" id="ARBA00004173"/>
    </source>
</evidence>
<feature type="region of interest" description="Disordered" evidence="18">
    <location>
        <begin position="1525"/>
        <end position="1547"/>
    </location>
</feature>
<feature type="compositionally biased region" description="Polar residues" evidence="18">
    <location>
        <begin position="1032"/>
        <end position="1045"/>
    </location>
</feature>
<gene>
    <name evidence="19" type="ORF">KOW79_010765</name>
</gene>
<feature type="compositionally biased region" description="Basic and acidic residues" evidence="18">
    <location>
        <begin position="1071"/>
        <end position="1081"/>
    </location>
</feature>
<evidence type="ECO:0000256" key="14">
    <source>
        <dbReference type="ARBA" id="ARBA00023306"/>
    </source>
</evidence>
<dbReference type="PANTHER" id="PTHR16088">
    <property type="entry name" value="YY1 ASSOCIATED PROTEIN-RELATED"/>
    <property type="match status" value="1"/>
</dbReference>
<sequence>MNPSVRRKPPDGKAGASRAKGSKSEENEGKAETSSGSPPSSPSRDEEPCPEDITESSRRAGRSKAETQRGSSSDDDAEKTLIITVGSEQSCSRQSGKAKAGVKRKRETNETGFQQKEDELQPEVEIDQELDRELENKSRQHNLTSANVRSIIHEVITNEHVVAMMKAAINETEPVPLFEPKMTRSKLKEVVEKGVVIPTWNISPIKKPSILQGPQFVDIPLEEEDSSDEEYHPDEEEEDETAEETLLESDLESTASSPRGTRLNVNRSYSECDMENSCSPRQVAHTHTHTHTCCSSRRSQHVRVAVVPMGPPPPPQGPEPPRPQTECSFMEKLHAVDEELAIGSECMDSYQSLTSTGEEGEESLMAFRTRSKRPLRDVPLGRLEAELRAPDITPDMYEFGSAPEDREWTQWLQGLMNSDVENEEEGDDEDDPEYNFLADIDEPDVEDYRNDKAVRITKKEVNDLMEELFDAFQDELGGQDEEGHEEEEEKEEEDNLQQEPLSILETIQYEDPLADILNQRYRTVKEQLDAIRKRKALLESKGVSIPPKRPTYPTSLYISPTQKLRLQQHIQQHVQLLTQVNMLSRSVEALQTEACTARQFLSELQFFAQQGEQAQQVIDPGFVSIFRACNLQAAVSLLEELDQSPNSDTQNTYPVFAGSQIPADLAWLMVTRPVFLYPQLLPVVRLRPFSQKGPFTSAENCLVVLGYQHLKGTVNPLKLTCQYLLAARNFICLRVHIRSACRKQHPNFIKRYFLEGKCPPMPLACEKVCPSDQRPPVERETRLMPRWLSENVKLIHEEVRKYNLQLSNTQHANPEENSTSKDDSSSPPYSFPPGTRYPPSLPDSLARTLKPRHLPVPASCTKKAPRVPSSHTTTQPKPPPSAQDLEKALRRLPPLLPKFANQNVQPVYNFKSVPKKQKNKGRPKSAQKAGKTRVAANNVTNSLKRNQGKLVITLPTAPVTSSGETQISVPTAGTTVAQTPSSFTPLVKEHMSQRCGTLLKLSMGQSPNLNPLPVSSQFFLLPPGCIVTNSLNVNPDHSRKSSAAQESGPKDLERPSENIPENIAGSQASVREGKDVQENDETVTKAHEEELECGDEAFRERFLTLSESSGSPAASLCGEDDVMEVEDVEEHRQRTSTSAQQNEQPCWTEGENDQREDAGMSRCMTNIGSSASVTAKLTLPVVQEMMEKRHSREEKSDGEDILETEHLYEDLSDDDPRRDVKDVAFAQAYLEKVCEALQAVPGKVEDFLSVLYEFESNPDGRTAVELFMRLKPVLTDWPELLRDFAAFLHPEQAQECGLLEEQQAFERSRRFLRQLERCFGEHSMHYRRVVRTLQQGLPKSHRGSEEMKAQIALLFHDHTHLLEEYWVFYEQLHSTMQQHVSDDEDDEEDQMETDSMPRAHLIDSVGESQHLEKAENQSLVQSTDVISPSTESCSAGTEMTDEQNRDDDPQSHLSPVCAKNSSRMPSGEKVVLWTREADRVILTTCQQRGACQSTFTTIAAQLGNKTVTEVDARYQDLIKLFHKSTKQHHSSHMDPEGQFHLSEEKPD</sequence>
<feature type="region of interest" description="Disordered" evidence="18">
    <location>
        <begin position="1"/>
        <end position="122"/>
    </location>
</feature>
<dbReference type="EMBL" id="JAHKSW010000012">
    <property type="protein sequence ID" value="KAG7325840.1"/>
    <property type="molecule type" value="Genomic_DNA"/>
</dbReference>
<dbReference type="SUPFAM" id="SSF47762">
    <property type="entry name" value="PAH2 domain"/>
    <property type="match status" value="2"/>
</dbReference>
<evidence type="ECO:0000256" key="3">
    <source>
        <dbReference type="ARBA" id="ARBA00004496"/>
    </source>
</evidence>
<evidence type="ECO:0000313" key="20">
    <source>
        <dbReference type="Proteomes" id="UP000824219"/>
    </source>
</evidence>
<dbReference type="GO" id="GO:0016605">
    <property type="term" value="C:PML body"/>
    <property type="evidence" value="ECO:0007669"/>
    <property type="project" value="UniProtKB-SubCell"/>
</dbReference>
<comment type="subcellular location">
    <subcellularLocation>
        <location evidence="3">Cytoplasm</location>
    </subcellularLocation>
    <subcellularLocation>
        <location evidence="1">Mitochondrion</location>
    </subcellularLocation>
    <subcellularLocation>
        <location evidence="2">Nucleus</location>
        <location evidence="2">PML body</location>
    </subcellularLocation>
</comment>
<keyword evidence="10" id="KW-0496">Mitochondrion</keyword>
<accession>A0A9D3NP91</accession>
<feature type="compositionally biased region" description="Polar residues" evidence="18">
    <location>
        <begin position="1135"/>
        <end position="1145"/>
    </location>
</feature>
<evidence type="ECO:0000256" key="16">
    <source>
        <dbReference type="ARBA" id="ARBA00078515"/>
    </source>
</evidence>
<keyword evidence="20" id="KW-1185">Reference proteome</keyword>
<dbReference type="InterPro" id="IPR049257">
    <property type="entry name" value="Gon4l/CASP8AP2_myb-like"/>
</dbReference>
<feature type="compositionally biased region" description="Basic and acidic residues" evidence="18">
    <location>
        <begin position="1531"/>
        <end position="1547"/>
    </location>
</feature>
<dbReference type="InterPro" id="IPR003822">
    <property type="entry name" value="PAH"/>
</dbReference>
<feature type="compositionally biased region" description="Polar residues" evidence="18">
    <location>
        <begin position="86"/>
        <end position="95"/>
    </location>
</feature>
<evidence type="ECO:0000256" key="6">
    <source>
        <dbReference type="ARBA" id="ARBA00022553"/>
    </source>
</evidence>
<dbReference type="CDD" id="cd12202">
    <property type="entry name" value="CASP8AP2"/>
    <property type="match status" value="1"/>
</dbReference>
<dbReference type="GO" id="GO:0006355">
    <property type="term" value="P:regulation of DNA-templated transcription"/>
    <property type="evidence" value="ECO:0007669"/>
    <property type="project" value="InterPro"/>
</dbReference>
<evidence type="ECO:0000256" key="12">
    <source>
        <dbReference type="ARBA" id="ARBA00023163"/>
    </source>
</evidence>
<feature type="region of interest" description="Disordered" evidence="18">
    <location>
        <begin position="1032"/>
        <end position="1081"/>
    </location>
</feature>
<feature type="compositionally biased region" description="Polar residues" evidence="18">
    <location>
        <begin position="1416"/>
        <end position="1437"/>
    </location>
</feature>
<keyword evidence="4" id="KW-0963">Cytoplasm</keyword>
<dbReference type="Gene3D" id="1.20.1160.11">
    <property type="entry name" value="Paired amphipathic helix"/>
    <property type="match status" value="1"/>
</dbReference>
<evidence type="ECO:0000256" key="8">
    <source>
        <dbReference type="ARBA" id="ARBA00022990"/>
    </source>
</evidence>
<dbReference type="FunFam" id="1.10.10.60:FF:000265">
    <property type="entry name" value="CASP8-associated protein 2 isoform X1"/>
    <property type="match status" value="1"/>
</dbReference>